<dbReference type="GO" id="GO:0004506">
    <property type="term" value="F:squalene monooxygenase activity"/>
    <property type="evidence" value="ECO:0007669"/>
    <property type="project" value="UniProtKB-UniRule"/>
</dbReference>
<dbReference type="InterPro" id="IPR027413">
    <property type="entry name" value="GROEL-like_equatorial_sf"/>
</dbReference>
<dbReference type="GO" id="GO:0005783">
    <property type="term" value="C:endoplasmic reticulum"/>
    <property type="evidence" value="ECO:0007669"/>
    <property type="project" value="TreeGrafter"/>
</dbReference>
<sequence length="505" mass="56939">MKCDFQVPPQLYDSFIATIDKGSIKTMQNRSMPADPHSTPAAVLMGDAFNMRHPLTGGGMTVALSDIAVLHNLLKPLRDLNDASSLCRYLESFYILRKVGAQIETELKEKKLRVEDALNAIKAAVEEGIVVGGGCTLLRLATNVDVIKLTLDNDEQKVLYGLPHSSYPLKLSVVIEKALFSDDFKYGYNAVTGKYEDLMAVGIIDPTKACWVLQKIGSYDDKRLQQFLDNVQYKCVGILRYEQISHMLSGILLDVEDVKYDLLLASGREVIMQQKIFDMEKVLAGERAKSVKDKAELKAQYQKIVTQLEEDSARNMEQLSGIRDIFAQRHLEDGYSSADIIALSERRFDNFVGPAFEEAEDNADHVREGLGTVYGLDGNVPLERDQAHEANVQDKAYTEKLVSRDPYERHLESVIAFYGGEMKKNEEERDKMHDFMVEAEVTYNVDIIRADYLNRADFNVYNSESILVPINKSQAEYGREVVTSSTPEVVDGYSRVIKKIDLWNV</sequence>
<evidence type="ECO:0000259" key="13">
    <source>
        <dbReference type="Pfam" id="PF08491"/>
    </source>
</evidence>
<protein>
    <recommendedName>
        <fullName evidence="4 12">Squalene monooxygenase</fullName>
        <ecNumber evidence="4 12">1.14.14.17</ecNumber>
    </recommendedName>
</protein>
<dbReference type="UniPathway" id="UPA00767">
    <property type="reaction ID" value="UER00752"/>
</dbReference>
<gene>
    <name evidence="14" type="ORF">GIB67_037073</name>
</gene>
<comment type="function">
    <text evidence="12">Catalyzes the stereospecific oxidation of squalene to (S)-2,3-epoxysqualene, and is considered to be a rate-limiting enzyme in steroid biosynthesis.</text>
</comment>
<evidence type="ECO:0000256" key="6">
    <source>
        <dbReference type="ARBA" id="ARBA00022741"/>
    </source>
</evidence>
<dbReference type="SUPFAM" id="SSF48592">
    <property type="entry name" value="GroEL equatorial domain-like"/>
    <property type="match status" value="1"/>
</dbReference>
<dbReference type="PANTHER" id="PTHR10835">
    <property type="entry name" value="SQUALENE MONOOXYGENASE"/>
    <property type="match status" value="1"/>
</dbReference>
<dbReference type="SUPFAM" id="SSF51905">
    <property type="entry name" value="FAD/NAD(P)-binding domain"/>
    <property type="match status" value="1"/>
</dbReference>
<keyword evidence="11" id="KW-0143">Chaperone</keyword>
<comment type="similarity">
    <text evidence="3 12">Belongs to the squalene monooxygenase family.</text>
</comment>
<dbReference type="GO" id="GO:0005524">
    <property type="term" value="F:ATP binding"/>
    <property type="evidence" value="ECO:0007669"/>
    <property type="project" value="UniProtKB-KW"/>
</dbReference>
<feature type="domain" description="Squalene epoxidase" evidence="13">
    <location>
        <begin position="5"/>
        <end position="100"/>
    </location>
</feature>
<comment type="subcellular location">
    <subcellularLocation>
        <location evidence="12">Membrane</location>
        <topology evidence="12">Multi-pass membrane protein</topology>
    </subcellularLocation>
</comment>
<dbReference type="Pfam" id="PF08491">
    <property type="entry name" value="SE"/>
    <property type="match status" value="1"/>
</dbReference>
<evidence type="ECO:0000256" key="7">
    <source>
        <dbReference type="ARBA" id="ARBA00022827"/>
    </source>
</evidence>
<evidence type="ECO:0000256" key="10">
    <source>
        <dbReference type="ARBA" id="ARBA00023136"/>
    </source>
</evidence>
<dbReference type="InterPro" id="IPR040125">
    <property type="entry name" value="Squalene_monox"/>
</dbReference>
<dbReference type="InterPro" id="IPR036188">
    <property type="entry name" value="FAD/NAD-bd_sf"/>
</dbReference>
<keyword evidence="9 12" id="KW-0560">Oxidoreductase</keyword>
<evidence type="ECO:0000256" key="9">
    <source>
        <dbReference type="ARBA" id="ARBA00023002"/>
    </source>
</evidence>
<keyword evidence="7 12" id="KW-0274">FAD</keyword>
<dbReference type="OrthoDB" id="1678617at2759"/>
<accession>A0A7J7LHP0</accession>
<dbReference type="AlphaFoldDB" id="A0A7J7LHP0"/>
<keyword evidence="5 12" id="KW-0285">Flavoprotein</keyword>
<dbReference type="EC" id="1.14.14.17" evidence="4 12"/>
<dbReference type="PROSITE" id="PS00296">
    <property type="entry name" value="CHAPERONINS_CPN60"/>
    <property type="match status" value="1"/>
</dbReference>
<keyword evidence="8" id="KW-0067">ATP-binding</keyword>
<dbReference type="InterPro" id="IPR017998">
    <property type="entry name" value="Chaperone_TCP-1"/>
</dbReference>
<comment type="catalytic activity">
    <reaction evidence="12">
        <text>squalene + reduced [NADPH--hemoprotein reductase] + O2 = (S)-2,3-epoxysqualene + oxidized [NADPH--hemoprotein reductase] + H2O + H(+)</text>
        <dbReference type="Rhea" id="RHEA:25282"/>
        <dbReference type="Rhea" id="RHEA-COMP:11964"/>
        <dbReference type="Rhea" id="RHEA-COMP:11965"/>
        <dbReference type="ChEBI" id="CHEBI:15377"/>
        <dbReference type="ChEBI" id="CHEBI:15378"/>
        <dbReference type="ChEBI" id="CHEBI:15379"/>
        <dbReference type="ChEBI" id="CHEBI:15440"/>
        <dbReference type="ChEBI" id="CHEBI:15441"/>
        <dbReference type="ChEBI" id="CHEBI:57618"/>
        <dbReference type="ChEBI" id="CHEBI:58210"/>
        <dbReference type="EC" id="1.14.14.17"/>
    </reaction>
</comment>
<dbReference type="PRINTS" id="PR00304">
    <property type="entry name" value="TCOMPLEXTCP1"/>
</dbReference>
<dbReference type="GO" id="GO:0140662">
    <property type="term" value="F:ATP-dependent protein folding chaperone"/>
    <property type="evidence" value="ECO:0007669"/>
    <property type="project" value="InterPro"/>
</dbReference>
<evidence type="ECO:0000256" key="12">
    <source>
        <dbReference type="RuleBase" id="RU367121"/>
    </source>
</evidence>
<evidence type="ECO:0000256" key="8">
    <source>
        <dbReference type="ARBA" id="ARBA00022840"/>
    </source>
</evidence>
<dbReference type="InterPro" id="IPR013698">
    <property type="entry name" value="Squalene_epoxidase"/>
</dbReference>
<proteinExistence type="inferred from homology"/>
<comment type="caution">
    <text evidence="14">The sequence shown here is derived from an EMBL/GenBank/DDBJ whole genome shotgun (WGS) entry which is preliminary data.</text>
</comment>
<evidence type="ECO:0000313" key="15">
    <source>
        <dbReference type="Proteomes" id="UP000541444"/>
    </source>
</evidence>
<evidence type="ECO:0000256" key="3">
    <source>
        <dbReference type="ARBA" id="ARBA00008802"/>
    </source>
</evidence>
<dbReference type="Proteomes" id="UP000541444">
    <property type="component" value="Unassembled WGS sequence"/>
</dbReference>
<dbReference type="Gene3D" id="1.10.560.10">
    <property type="entry name" value="GroEL-like equatorial domain"/>
    <property type="match status" value="1"/>
</dbReference>
<evidence type="ECO:0000256" key="11">
    <source>
        <dbReference type="ARBA" id="ARBA00023186"/>
    </source>
</evidence>
<evidence type="ECO:0000256" key="5">
    <source>
        <dbReference type="ARBA" id="ARBA00022630"/>
    </source>
</evidence>
<dbReference type="InterPro" id="IPR018370">
    <property type="entry name" value="Chaperonin_Cpn60_CS"/>
</dbReference>
<comment type="pathway">
    <text evidence="2">Terpene metabolism; lanosterol biosynthesis; lanosterol from farnesyl diphosphate: step 2/3.</text>
</comment>
<reference evidence="14 15" key="1">
    <citation type="journal article" date="2020" name="IScience">
        <title>Genome Sequencing of the Endangered Kingdonia uniflora (Circaeasteraceae, Ranunculales) Reveals Potential Mechanisms of Evolutionary Specialization.</title>
        <authorList>
            <person name="Sun Y."/>
            <person name="Deng T."/>
            <person name="Zhang A."/>
            <person name="Moore M.J."/>
            <person name="Landis J.B."/>
            <person name="Lin N."/>
            <person name="Zhang H."/>
            <person name="Zhang X."/>
            <person name="Huang J."/>
            <person name="Zhang X."/>
            <person name="Sun H."/>
            <person name="Wang H."/>
        </authorList>
    </citation>
    <scope>NUCLEOTIDE SEQUENCE [LARGE SCALE GENOMIC DNA]</scope>
    <source>
        <strain evidence="14">TB1705</strain>
        <tissue evidence="14">Leaf</tissue>
    </source>
</reference>
<name>A0A7J7LHP0_9MAGN</name>
<evidence type="ECO:0000256" key="1">
    <source>
        <dbReference type="ARBA" id="ARBA00001974"/>
    </source>
</evidence>
<organism evidence="14 15">
    <name type="scientific">Kingdonia uniflora</name>
    <dbReference type="NCBI Taxonomy" id="39325"/>
    <lineage>
        <taxon>Eukaryota</taxon>
        <taxon>Viridiplantae</taxon>
        <taxon>Streptophyta</taxon>
        <taxon>Embryophyta</taxon>
        <taxon>Tracheophyta</taxon>
        <taxon>Spermatophyta</taxon>
        <taxon>Magnoliopsida</taxon>
        <taxon>Ranunculales</taxon>
        <taxon>Circaeasteraceae</taxon>
        <taxon>Kingdonia</taxon>
    </lineage>
</organism>
<comment type="cofactor">
    <cofactor evidence="1 12">
        <name>FAD</name>
        <dbReference type="ChEBI" id="CHEBI:57692"/>
    </cofactor>
</comment>
<evidence type="ECO:0000256" key="4">
    <source>
        <dbReference type="ARBA" id="ARBA00012312"/>
    </source>
</evidence>
<dbReference type="GO" id="GO:0016020">
    <property type="term" value="C:membrane"/>
    <property type="evidence" value="ECO:0007669"/>
    <property type="project" value="UniProtKB-SubCell"/>
</dbReference>
<dbReference type="GO" id="GO:0016126">
    <property type="term" value="P:sterol biosynthetic process"/>
    <property type="evidence" value="ECO:0007669"/>
    <property type="project" value="UniProtKB-UniRule"/>
</dbReference>
<keyword evidence="15" id="KW-1185">Reference proteome</keyword>
<dbReference type="GO" id="GO:0050660">
    <property type="term" value="F:flavin adenine dinucleotide binding"/>
    <property type="evidence" value="ECO:0007669"/>
    <property type="project" value="UniProtKB-UniRule"/>
</dbReference>
<dbReference type="EMBL" id="JACGCM010002279">
    <property type="protein sequence ID" value="KAF6142155.1"/>
    <property type="molecule type" value="Genomic_DNA"/>
</dbReference>
<evidence type="ECO:0000256" key="2">
    <source>
        <dbReference type="ARBA" id="ARBA00005018"/>
    </source>
</evidence>
<keyword evidence="10" id="KW-0472">Membrane</keyword>
<keyword evidence="6" id="KW-0547">Nucleotide-binding</keyword>
<evidence type="ECO:0000313" key="14">
    <source>
        <dbReference type="EMBL" id="KAF6142155.1"/>
    </source>
</evidence>
<dbReference type="PANTHER" id="PTHR10835:SF0">
    <property type="entry name" value="SQUALENE MONOOXYGENASE"/>
    <property type="match status" value="1"/>
</dbReference>